<keyword evidence="5" id="KW-0393">Immunoglobulin domain</keyword>
<dbReference type="InParanoid" id="G3S054"/>
<evidence type="ECO:0000256" key="1">
    <source>
        <dbReference type="ARBA" id="ARBA00022729"/>
    </source>
</evidence>
<dbReference type="GO" id="GO:0034235">
    <property type="term" value="F:GPI anchor binding"/>
    <property type="evidence" value="ECO:0007669"/>
    <property type="project" value="Ensembl"/>
</dbReference>
<evidence type="ECO:0000259" key="9">
    <source>
        <dbReference type="PROSITE" id="PS50835"/>
    </source>
</evidence>
<dbReference type="CDD" id="cd20948">
    <property type="entry name" value="IgC2_CEACAM5-like"/>
    <property type="match status" value="3"/>
</dbReference>
<dbReference type="PANTHER" id="PTHR44427">
    <property type="entry name" value="CARCINOEMBRYONIC ANTIGEN-RELATED CELL ADHESION MOLECULE 19"/>
    <property type="match status" value="1"/>
</dbReference>
<dbReference type="GO" id="GO:0007157">
    <property type="term" value="P:heterophilic cell-cell adhesion via plasma membrane cell adhesion molecules"/>
    <property type="evidence" value="ECO:0000318"/>
    <property type="project" value="GO_Central"/>
</dbReference>
<sequence length="702" mass="76682">MESPSAPPHRWCIPWQRLLLTASLLTFWNPPTTAQVTIESTPFNVAEGKEVLLLAHSLPQNRIGYTWYKGERVDGNSLIVAYAVGIQQATPGPAYSGRETINPNASLLIQNVIQNDTGFYTLQVIKSDLVNEEATGQFRVYPELPKPSISSNNSKPVEDKDAVVLTCQPETQNTTYLWWVNNQSLLVSPRLLLSTDNRTVVLLSATKNDIGPYECETQNPVSARRSDPVTLNVRHGPDAPTISPLNTPYRSGENLNLSCHAASNPPAQYSWFVDGTFQQSTQELFIPNITVNNSGSYTCQAHNSDTGLNRTTVTTITVYAEPPKPFITTNNSNPVEDEDAVALTCEPEIQNTTYLWWVNNQSLPVSPRLQLSNDNRTLTLLSVTRNDVGPYECGIQNELSVDHSDPVILNVLYGPDDPTISPSYTYYRPGVNLSLSCHAASNPPAQYSWLIDGNIQQHTQELFISNITEKNSGLYTCQANNSASGHSRTTVKTITVSAEPPKPFITTNNSNPVEDEDAVALTCEPEIQNTTYLWWVNNQSLPVSPRLQLSNDNRTLTLLSVTRNDVGPYECGIQNELSVDHSDPVILNVLYGPDTPIISPPDSSYLSGANLNLSCHSASNPSPQYSWRINGILQQHTQVLFIAKITPNNNGAYACFVSNLATGRNNSIVKSITVSASGTSPGLSAGATVGIMIGVLVGVALI</sequence>
<feature type="domain" description="Ig-like" evidence="9">
    <location>
        <begin position="240"/>
        <end position="315"/>
    </location>
</feature>
<dbReference type="GO" id="GO:0016323">
    <property type="term" value="C:basolateral plasma membrane"/>
    <property type="evidence" value="ECO:0007669"/>
    <property type="project" value="Ensembl"/>
</dbReference>
<dbReference type="Pfam" id="PF13895">
    <property type="entry name" value="Ig_2"/>
    <property type="match status" value="2"/>
</dbReference>
<dbReference type="InterPro" id="IPR003599">
    <property type="entry name" value="Ig_sub"/>
</dbReference>
<dbReference type="OMA" id="AIYECET"/>
<evidence type="ECO:0000256" key="6">
    <source>
        <dbReference type="ARBA" id="ARBA00038222"/>
    </source>
</evidence>
<protein>
    <submittedName>
        <fullName evidence="10">CEA cell adhesion molecule 5</fullName>
    </submittedName>
</protein>
<feature type="signal peptide" evidence="8">
    <location>
        <begin position="1"/>
        <end position="34"/>
    </location>
</feature>
<keyword evidence="2" id="KW-0677">Repeat</keyword>
<dbReference type="InterPro" id="IPR036179">
    <property type="entry name" value="Ig-like_dom_sf"/>
</dbReference>
<dbReference type="InterPro" id="IPR050831">
    <property type="entry name" value="CEA_cell_adhesion"/>
</dbReference>
<dbReference type="PANTHER" id="PTHR44427:SF1">
    <property type="entry name" value="CARCINOEMBRYONIC ANTIGEN-RELATED CELL ADHESION MOLECULE 1"/>
    <property type="match status" value="1"/>
</dbReference>
<feature type="domain" description="Ig-like" evidence="9">
    <location>
        <begin position="593"/>
        <end position="675"/>
    </location>
</feature>
<dbReference type="GO" id="GO:0016324">
    <property type="term" value="C:apical plasma membrane"/>
    <property type="evidence" value="ECO:0007669"/>
    <property type="project" value="Ensembl"/>
</dbReference>
<keyword evidence="1 8" id="KW-0732">Signal</keyword>
<dbReference type="InterPro" id="IPR007110">
    <property type="entry name" value="Ig-like_dom"/>
</dbReference>
<dbReference type="Gene3D" id="2.60.40.10">
    <property type="entry name" value="Immunoglobulins"/>
    <property type="match status" value="7"/>
</dbReference>
<evidence type="ECO:0000256" key="5">
    <source>
        <dbReference type="ARBA" id="ARBA00023319"/>
    </source>
</evidence>
<evidence type="ECO:0000256" key="8">
    <source>
        <dbReference type="SAM" id="SignalP"/>
    </source>
</evidence>
<dbReference type="CDD" id="cd05740">
    <property type="entry name" value="IgI_hCEACAM_2_4_6_like"/>
    <property type="match status" value="3"/>
</dbReference>
<dbReference type="GeneTree" id="ENSGT01100000263479"/>
<name>G3S054_GORGO</name>
<dbReference type="InterPro" id="IPR013783">
    <property type="entry name" value="Ig-like_fold"/>
</dbReference>
<dbReference type="FunFam" id="2.60.40.10:FF:000517">
    <property type="entry name" value="Carcinoembryonic antigen-related cell adhesion molecule 1"/>
    <property type="match status" value="2"/>
</dbReference>
<evidence type="ECO:0000256" key="4">
    <source>
        <dbReference type="ARBA" id="ARBA00023180"/>
    </source>
</evidence>
<dbReference type="AlphaFoldDB" id="G3S054"/>
<keyword evidence="11" id="KW-1185">Reference proteome</keyword>
<dbReference type="EMBL" id="CABD030113644">
    <property type="status" value="NOT_ANNOTATED_CDS"/>
    <property type="molecule type" value="Genomic_DNA"/>
</dbReference>
<dbReference type="PROSITE" id="PS50835">
    <property type="entry name" value="IG_LIKE"/>
    <property type="match status" value="6"/>
</dbReference>
<feature type="domain" description="Ig-like" evidence="9">
    <location>
        <begin position="323"/>
        <end position="410"/>
    </location>
</feature>
<dbReference type="FunCoup" id="G3S054">
    <property type="interactions" value="68"/>
</dbReference>
<feature type="region of interest" description="Disordered" evidence="7">
    <location>
        <begin position="217"/>
        <end position="247"/>
    </location>
</feature>
<keyword evidence="4" id="KW-0325">Glycoprotein</keyword>
<dbReference type="GO" id="GO:0010832">
    <property type="term" value="P:negative regulation of myotube differentiation"/>
    <property type="evidence" value="ECO:0007669"/>
    <property type="project" value="Ensembl"/>
</dbReference>
<dbReference type="Proteomes" id="UP000001519">
    <property type="component" value="Chromosome 19"/>
</dbReference>
<evidence type="ECO:0000256" key="2">
    <source>
        <dbReference type="ARBA" id="ARBA00022737"/>
    </source>
</evidence>
<dbReference type="InterPro" id="IPR013106">
    <property type="entry name" value="Ig_V-set"/>
</dbReference>
<dbReference type="Pfam" id="PF07686">
    <property type="entry name" value="V-set"/>
    <property type="match status" value="1"/>
</dbReference>
<dbReference type="GO" id="GO:2000811">
    <property type="term" value="P:negative regulation of anoikis"/>
    <property type="evidence" value="ECO:0007669"/>
    <property type="project" value="Ensembl"/>
</dbReference>
<keyword evidence="3" id="KW-1015">Disulfide bond</keyword>
<dbReference type="Pfam" id="PF13927">
    <property type="entry name" value="Ig_3"/>
    <property type="match status" value="4"/>
</dbReference>
<evidence type="ECO:0000256" key="3">
    <source>
        <dbReference type="ARBA" id="ARBA00023157"/>
    </source>
</evidence>
<feature type="chain" id="PRO_5014118806" evidence="8">
    <location>
        <begin position="35"/>
        <end position="702"/>
    </location>
</feature>
<dbReference type="STRING" id="9593.ENSGGOP00000021447"/>
<dbReference type="SUPFAM" id="SSF48726">
    <property type="entry name" value="Immunoglobulin"/>
    <property type="match status" value="7"/>
</dbReference>
<organism evidence="10 11">
    <name type="scientific">Gorilla gorilla gorilla</name>
    <name type="common">Western lowland gorilla</name>
    <dbReference type="NCBI Taxonomy" id="9595"/>
    <lineage>
        <taxon>Eukaryota</taxon>
        <taxon>Metazoa</taxon>
        <taxon>Chordata</taxon>
        <taxon>Craniata</taxon>
        <taxon>Vertebrata</taxon>
        <taxon>Euteleostomi</taxon>
        <taxon>Mammalia</taxon>
        <taxon>Eutheria</taxon>
        <taxon>Euarchontoglires</taxon>
        <taxon>Primates</taxon>
        <taxon>Haplorrhini</taxon>
        <taxon>Catarrhini</taxon>
        <taxon>Hominidae</taxon>
        <taxon>Gorilla</taxon>
    </lineage>
</organism>
<dbReference type="GO" id="GO:0034109">
    <property type="term" value="P:homotypic cell-cell adhesion"/>
    <property type="evidence" value="ECO:0007669"/>
    <property type="project" value="Ensembl"/>
</dbReference>
<dbReference type="Ensembl" id="ENSGGOT00000028726.2">
    <property type="protein sequence ID" value="ENSGGOP00000021447.2"/>
    <property type="gene ID" value="ENSGGOG00000010044.3"/>
</dbReference>
<accession>G3S054</accession>
<reference evidence="10" key="4">
    <citation type="submission" date="2025-09" db="UniProtKB">
        <authorList>
            <consortium name="Ensembl"/>
        </authorList>
    </citation>
    <scope>IDENTIFICATION</scope>
</reference>
<proteinExistence type="inferred from homology"/>
<dbReference type="GO" id="GO:0007156">
    <property type="term" value="P:homophilic cell adhesion via plasma membrane adhesion molecules"/>
    <property type="evidence" value="ECO:0007669"/>
    <property type="project" value="Ensembl"/>
</dbReference>
<dbReference type="GO" id="GO:0042803">
    <property type="term" value="F:protein homodimerization activity"/>
    <property type="evidence" value="ECO:0007669"/>
    <property type="project" value="Ensembl"/>
</dbReference>
<dbReference type="FunFam" id="2.60.40.10:FF:000340">
    <property type="entry name" value="Carcinoembryonic antigen-related cell adhesion molecule 1"/>
    <property type="match status" value="1"/>
</dbReference>
<evidence type="ECO:0000313" key="11">
    <source>
        <dbReference type="Proteomes" id="UP000001519"/>
    </source>
</evidence>
<dbReference type="CDD" id="cd05774">
    <property type="entry name" value="IgV_CEACAM_D1"/>
    <property type="match status" value="1"/>
</dbReference>
<evidence type="ECO:0000256" key="7">
    <source>
        <dbReference type="SAM" id="MobiDB-lite"/>
    </source>
</evidence>
<reference evidence="10" key="3">
    <citation type="submission" date="2025-08" db="UniProtKB">
        <authorList>
            <consortium name="Ensembl"/>
        </authorList>
    </citation>
    <scope>IDENTIFICATION</scope>
</reference>
<feature type="domain" description="Ig-like" evidence="9">
    <location>
        <begin position="418"/>
        <end position="495"/>
    </location>
</feature>
<comment type="similarity">
    <text evidence="6">Belongs to the immunoglobulin superfamily. CEA family.</text>
</comment>
<gene>
    <name evidence="10" type="primary">CEACAM5</name>
</gene>
<dbReference type="EMBL" id="CABD030113645">
    <property type="status" value="NOT_ANNOTATED_CDS"/>
    <property type="molecule type" value="Genomic_DNA"/>
</dbReference>
<feature type="domain" description="Ig-like" evidence="9">
    <location>
        <begin position="145"/>
        <end position="232"/>
    </location>
</feature>
<dbReference type="GO" id="GO:0009986">
    <property type="term" value="C:cell surface"/>
    <property type="evidence" value="ECO:0000318"/>
    <property type="project" value="GO_Central"/>
</dbReference>
<evidence type="ECO:0000313" key="10">
    <source>
        <dbReference type="Ensembl" id="ENSGGOP00000021447.2"/>
    </source>
</evidence>
<dbReference type="SMART" id="SM00408">
    <property type="entry name" value="IGc2"/>
    <property type="match status" value="6"/>
</dbReference>
<dbReference type="FunFam" id="2.60.40.10:FF:000244">
    <property type="entry name" value="carcinoembryonic antigen-related cell adhesion molecule 16"/>
    <property type="match status" value="3"/>
</dbReference>
<reference evidence="10 11" key="2">
    <citation type="journal article" date="2012" name="Nature">
        <title>Insights into hominid evolution from the gorilla genome sequence.</title>
        <authorList>
            <person name="Scally A."/>
            <person name="Dutheil J.Y."/>
            <person name="Hillier L.W."/>
            <person name="Jordan G.E."/>
            <person name="Goodhead I."/>
            <person name="Herrero J."/>
            <person name="Hobolth A."/>
            <person name="Lappalainen T."/>
            <person name="Mailund T."/>
            <person name="Marques-Bonet T."/>
            <person name="McCarthy S."/>
            <person name="Montgomery S.H."/>
            <person name="Schwalie P.C."/>
            <person name="Tang Y.A."/>
            <person name="Ward M.C."/>
            <person name="Xue Y."/>
            <person name="Yngvadottir B."/>
            <person name="Alkan C."/>
            <person name="Andersen L.N."/>
            <person name="Ayub Q."/>
            <person name="Ball E.V."/>
            <person name="Beal K."/>
            <person name="Bradley B.J."/>
            <person name="Chen Y."/>
            <person name="Clee C.M."/>
            <person name="Fitzgerald S."/>
            <person name="Graves T.A."/>
            <person name="Gu Y."/>
            <person name="Heath P."/>
            <person name="Heger A."/>
            <person name="Karakoc E."/>
            <person name="Kolb-Kokocinski A."/>
            <person name="Laird G.K."/>
            <person name="Lunter G."/>
            <person name="Meader S."/>
            <person name="Mort M."/>
            <person name="Mullikin J.C."/>
            <person name="Munch K."/>
            <person name="O'Connor T.D."/>
            <person name="Phillips A.D."/>
            <person name="Prado-Martinez J."/>
            <person name="Rogers A.S."/>
            <person name="Sajjadian S."/>
            <person name="Schmidt D."/>
            <person name="Shaw K."/>
            <person name="Simpson J.T."/>
            <person name="Stenson P.D."/>
            <person name="Turner D.J."/>
            <person name="Vigilant L."/>
            <person name="Vilella A.J."/>
            <person name="Whitener W."/>
            <person name="Zhu B."/>
            <person name="Cooper D.N."/>
            <person name="de Jong P."/>
            <person name="Dermitzakis E.T."/>
            <person name="Eichler E.E."/>
            <person name="Flicek P."/>
            <person name="Goldman N."/>
            <person name="Mundy N.I."/>
            <person name="Ning Z."/>
            <person name="Odom D.T."/>
            <person name="Ponting C.P."/>
            <person name="Quail M.A."/>
            <person name="Ryder O.A."/>
            <person name="Searle S.M."/>
            <person name="Warren W.C."/>
            <person name="Wilson R.K."/>
            <person name="Schierup M.H."/>
            <person name="Rogers J."/>
            <person name="Tyler-Smith C."/>
            <person name="Durbin R."/>
        </authorList>
    </citation>
    <scope>NUCLEOTIDE SEQUENCE [LARGE SCALE GENOMIC DNA]</scope>
</reference>
<reference evidence="11" key="1">
    <citation type="submission" date="2011-05" db="EMBL/GenBank/DDBJ databases">
        <title>Insights into the evolution of the great apes provided by the gorilla genome.</title>
        <authorList>
            <person name="Scally A."/>
        </authorList>
    </citation>
    <scope>NUCLEOTIDE SEQUENCE [LARGE SCALE GENOMIC DNA]</scope>
</reference>
<dbReference type="SMART" id="SM00409">
    <property type="entry name" value="IG"/>
    <property type="match status" value="7"/>
</dbReference>
<dbReference type="InterPro" id="IPR003598">
    <property type="entry name" value="Ig_sub2"/>
</dbReference>
<feature type="domain" description="Ig-like" evidence="9">
    <location>
        <begin position="501"/>
        <end position="588"/>
    </location>
</feature>
<dbReference type="HOGENOM" id="CLU_024555_2_0_1"/>